<organism evidence="1 2">
    <name type="scientific">Circinella minor</name>
    <dbReference type="NCBI Taxonomy" id="1195481"/>
    <lineage>
        <taxon>Eukaryota</taxon>
        <taxon>Fungi</taxon>
        <taxon>Fungi incertae sedis</taxon>
        <taxon>Mucoromycota</taxon>
        <taxon>Mucoromycotina</taxon>
        <taxon>Mucoromycetes</taxon>
        <taxon>Mucorales</taxon>
        <taxon>Lichtheimiaceae</taxon>
        <taxon>Circinella</taxon>
    </lineage>
</organism>
<protein>
    <submittedName>
        <fullName evidence="1">Uncharacterized protein</fullName>
    </submittedName>
</protein>
<dbReference type="Proteomes" id="UP000646827">
    <property type="component" value="Unassembled WGS sequence"/>
</dbReference>
<dbReference type="AlphaFoldDB" id="A0A8H7VDE6"/>
<proteinExistence type="predicted"/>
<name>A0A8H7VDE6_9FUNG</name>
<reference evidence="1 2" key="1">
    <citation type="submission" date="2020-12" db="EMBL/GenBank/DDBJ databases">
        <title>Metabolic potential, ecology and presence of endohyphal bacteria is reflected in genomic diversity of Mucoromycotina.</title>
        <authorList>
            <person name="Muszewska A."/>
            <person name="Okrasinska A."/>
            <person name="Steczkiewicz K."/>
            <person name="Drgas O."/>
            <person name="Orlowska M."/>
            <person name="Perlinska-Lenart U."/>
            <person name="Aleksandrzak-Piekarczyk T."/>
            <person name="Szatraj K."/>
            <person name="Zielenkiewicz U."/>
            <person name="Pilsyk S."/>
            <person name="Malc E."/>
            <person name="Mieczkowski P."/>
            <person name="Kruszewska J.S."/>
            <person name="Biernat P."/>
            <person name="Pawlowska J."/>
        </authorList>
    </citation>
    <scope>NUCLEOTIDE SEQUENCE [LARGE SCALE GENOMIC DNA]</scope>
    <source>
        <strain evidence="1 2">CBS 142.35</strain>
    </source>
</reference>
<sequence>GLAEACSVTLSWEVTNEDIAKVQILLDKWHIFAMEKLEHNLYTSVMHYLRHIPQALKYLGPTRAYSTRPSERIISVYSRLIKSKSSPASNAANVMMRLSAIREYQRQKDDLENPIPASTPSCTTTTSATGTVSILSTVASCIMDDTITEENRRKKVYALSTNEAAPELWEVLKNYMDFDQIEEEFGISNLDGLVKYFWKRIKGVVVPFLVCQSVVIDKKLLQSGCIYDSKFYLDKRSKRPTTLVKLTLPVNVYARSTQRRSELVWREFFGEVLLFFSHKFNDGTEKILALVKIFTLIKLTVHGMPCGPPPDDPRHSKHCGK</sequence>
<dbReference type="EMBL" id="JAEPRB010000419">
    <property type="protein sequence ID" value="KAG2216335.1"/>
    <property type="molecule type" value="Genomic_DNA"/>
</dbReference>
<evidence type="ECO:0000313" key="1">
    <source>
        <dbReference type="EMBL" id="KAG2216335.1"/>
    </source>
</evidence>
<evidence type="ECO:0000313" key="2">
    <source>
        <dbReference type="Proteomes" id="UP000646827"/>
    </source>
</evidence>
<gene>
    <name evidence="1" type="ORF">INT45_005494</name>
</gene>
<keyword evidence="2" id="KW-1185">Reference proteome</keyword>
<dbReference type="OrthoDB" id="2289822at2759"/>
<comment type="caution">
    <text evidence="1">The sequence shown here is derived from an EMBL/GenBank/DDBJ whole genome shotgun (WGS) entry which is preliminary data.</text>
</comment>
<accession>A0A8H7VDE6</accession>
<feature type="non-terminal residue" evidence="1">
    <location>
        <position position="1"/>
    </location>
</feature>